<comment type="similarity">
    <text evidence="1">Belongs to the DNA polymerase type-Y family.</text>
</comment>
<dbReference type="Gene3D" id="1.10.150.20">
    <property type="entry name" value="5' to 3' exonuclease, C-terminal subdomain"/>
    <property type="match status" value="1"/>
</dbReference>
<dbReference type="RefSeq" id="WP_114834771.1">
    <property type="nucleotide sequence ID" value="NZ_LR699115.1"/>
</dbReference>
<dbReference type="InterPro" id="IPR043502">
    <property type="entry name" value="DNA/RNA_pol_sf"/>
</dbReference>
<reference evidence="7 8" key="1">
    <citation type="submission" date="2018-07" db="EMBL/GenBank/DDBJ databases">
        <title>Genomic Encyclopedia of Type Strains, Phase IV (KMG-IV): sequencing the most valuable type-strain genomes for metagenomic binning, comparative biology and taxonomic classification.</title>
        <authorList>
            <person name="Goeker M."/>
        </authorList>
    </citation>
    <scope>NUCLEOTIDE SEQUENCE [LARGE SCALE GENOMIC DNA]</scope>
    <source>
        <strain evidence="7 8">DSM 16500</strain>
    </source>
</reference>
<dbReference type="NCBIfam" id="NF002955">
    <property type="entry name" value="PRK03609.1"/>
    <property type="match status" value="1"/>
</dbReference>
<dbReference type="Proteomes" id="UP000254720">
    <property type="component" value="Unassembled WGS sequence"/>
</dbReference>
<dbReference type="GO" id="GO:0003684">
    <property type="term" value="F:damaged DNA binding"/>
    <property type="evidence" value="ECO:0007669"/>
    <property type="project" value="InterPro"/>
</dbReference>
<dbReference type="Pfam" id="PF00817">
    <property type="entry name" value="IMS"/>
    <property type="match status" value="1"/>
</dbReference>
<dbReference type="InterPro" id="IPR036775">
    <property type="entry name" value="DNA_pol_Y-fam_lit_finger_sf"/>
</dbReference>
<dbReference type="SUPFAM" id="SSF56672">
    <property type="entry name" value="DNA/RNA polymerases"/>
    <property type="match status" value="1"/>
</dbReference>
<keyword evidence="5" id="KW-0742">SOS response</keyword>
<evidence type="ECO:0000256" key="4">
    <source>
        <dbReference type="ARBA" id="ARBA00023204"/>
    </source>
</evidence>
<dbReference type="CDD" id="cd01700">
    <property type="entry name" value="PolY_Pol_V_umuC"/>
    <property type="match status" value="1"/>
</dbReference>
<dbReference type="Pfam" id="PF11799">
    <property type="entry name" value="IMS_C"/>
    <property type="match status" value="1"/>
</dbReference>
<proteinExistence type="inferred from homology"/>
<dbReference type="InterPro" id="IPR043128">
    <property type="entry name" value="Rev_trsase/Diguanyl_cyclase"/>
</dbReference>
<dbReference type="InterPro" id="IPR025188">
    <property type="entry name" value="DUF4113"/>
</dbReference>
<evidence type="ECO:0000313" key="7">
    <source>
        <dbReference type="EMBL" id="RDI42093.1"/>
    </source>
</evidence>
<evidence type="ECO:0000256" key="2">
    <source>
        <dbReference type="ARBA" id="ARBA00022763"/>
    </source>
</evidence>
<accession>A0A370GJI6</accession>
<keyword evidence="3" id="KW-0741">SOS mutagenesis</keyword>
<dbReference type="GO" id="GO:0042276">
    <property type="term" value="P:error-prone translesion synthesis"/>
    <property type="evidence" value="ECO:0007669"/>
    <property type="project" value="TreeGrafter"/>
</dbReference>
<evidence type="ECO:0000259" key="6">
    <source>
        <dbReference type="PROSITE" id="PS50173"/>
    </source>
</evidence>
<dbReference type="Gene3D" id="3.40.1170.60">
    <property type="match status" value="1"/>
</dbReference>
<feature type="domain" description="UmuC" evidence="6">
    <location>
        <begin position="2"/>
        <end position="181"/>
    </location>
</feature>
<dbReference type="GO" id="GO:0005829">
    <property type="term" value="C:cytosol"/>
    <property type="evidence" value="ECO:0007669"/>
    <property type="project" value="TreeGrafter"/>
</dbReference>
<keyword evidence="4" id="KW-0234">DNA repair</keyword>
<evidence type="ECO:0000256" key="5">
    <source>
        <dbReference type="ARBA" id="ARBA00023236"/>
    </source>
</evidence>
<evidence type="ECO:0000256" key="3">
    <source>
        <dbReference type="ARBA" id="ARBA00023199"/>
    </source>
</evidence>
<dbReference type="AlphaFoldDB" id="A0A370GJI6"/>
<name>A0A370GJI6_9COXI</name>
<dbReference type="InterPro" id="IPR017961">
    <property type="entry name" value="DNA_pol_Y-fam_little_finger"/>
</dbReference>
<dbReference type="InterPro" id="IPR050116">
    <property type="entry name" value="DNA_polymerase-Y"/>
</dbReference>
<keyword evidence="8" id="KW-1185">Reference proteome</keyword>
<dbReference type="Gene3D" id="3.30.70.270">
    <property type="match status" value="1"/>
</dbReference>
<dbReference type="PANTHER" id="PTHR11076:SF34">
    <property type="entry name" value="PROTEIN UMUC"/>
    <property type="match status" value="1"/>
</dbReference>
<comment type="caution">
    <text evidence="7">The sequence shown here is derived from an EMBL/GenBank/DDBJ whole genome shotgun (WGS) entry which is preliminary data.</text>
</comment>
<dbReference type="GO" id="GO:0009432">
    <property type="term" value="P:SOS response"/>
    <property type="evidence" value="ECO:0007669"/>
    <property type="project" value="UniProtKB-KW"/>
</dbReference>
<dbReference type="PROSITE" id="PS50173">
    <property type="entry name" value="UMUC"/>
    <property type="match status" value="1"/>
</dbReference>
<gene>
    <name evidence="7" type="ORF">C8D86_11647</name>
</gene>
<dbReference type="GO" id="GO:0003887">
    <property type="term" value="F:DNA-directed DNA polymerase activity"/>
    <property type="evidence" value="ECO:0007669"/>
    <property type="project" value="TreeGrafter"/>
</dbReference>
<dbReference type="PANTHER" id="PTHR11076">
    <property type="entry name" value="DNA REPAIR POLYMERASE UMUC / TRANSFERASE FAMILY MEMBER"/>
    <property type="match status" value="1"/>
</dbReference>
<dbReference type="InterPro" id="IPR001126">
    <property type="entry name" value="UmuC"/>
</dbReference>
<keyword evidence="2" id="KW-0227">DNA damage</keyword>
<organism evidence="7 8">
    <name type="scientific">Aquicella lusitana</name>
    <dbReference type="NCBI Taxonomy" id="254246"/>
    <lineage>
        <taxon>Bacteria</taxon>
        <taxon>Pseudomonadati</taxon>
        <taxon>Pseudomonadota</taxon>
        <taxon>Gammaproteobacteria</taxon>
        <taxon>Legionellales</taxon>
        <taxon>Coxiellaceae</taxon>
        <taxon>Aquicella</taxon>
    </lineage>
</organism>
<dbReference type="Gene3D" id="3.30.1490.100">
    <property type="entry name" value="DNA polymerase, Y-family, little finger domain"/>
    <property type="match status" value="1"/>
</dbReference>
<dbReference type="EMBL" id="QQAX01000016">
    <property type="protein sequence ID" value="RDI42093.1"/>
    <property type="molecule type" value="Genomic_DNA"/>
</dbReference>
<evidence type="ECO:0000256" key="1">
    <source>
        <dbReference type="ARBA" id="ARBA00010945"/>
    </source>
</evidence>
<dbReference type="Pfam" id="PF13438">
    <property type="entry name" value="DUF4113"/>
    <property type="match status" value="1"/>
</dbReference>
<dbReference type="GO" id="GO:0006281">
    <property type="term" value="P:DNA repair"/>
    <property type="evidence" value="ECO:0007669"/>
    <property type="project" value="UniProtKB-KW"/>
</dbReference>
<dbReference type="OrthoDB" id="9808813at2"/>
<evidence type="ECO:0000313" key="8">
    <source>
        <dbReference type="Proteomes" id="UP000254720"/>
    </source>
</evidence>
<protein>
    <submittedName>
        <fullName evidence="7">DNA polymerase V</fullName>
    </submittedName>
</protein>
<sequence length="414" mass="47667">MFALVDCNNFYVSCERAFNPRLEKKPVIILSNNDGCIISRSNEAKKLGIPMGAPFYQWKLFCNRHQVHVFSSNYELYGDMSRRVMALLGEFNQEMEIYSIDEAFLWLQKNMTLQEMLFLRHKIKTCTGIPISIGVGQTKTLAKAANQIAKTCSDSDIFFIYPAQQNIHLATLPVERIWGIGHNLAKELKKLNIDTAKHLCDADLAMLRLNFSVSLEKTVRELKGEPCLRLEKHQPRKRIISSRSFGKAVTDLVELEEAISHYTNIAAEKLRKQQSVASAIYVFIQTNAFSNKQAQYGNGVMFSLPTPTADTRYLVSIAKKCLRHIYKKGYRYHKTGVMLLDIHQHKIRQFDMFMEVIDQKGERVMQAMDTINAAMGKNTVFLAAEGIKREWVIKCDKRSPRYTTRWQELPRVYC</sequence>